<evidence type="ECO:0000313" key="2">
    <source>
        <dbReference type="EMBL" id="WOH12566.1"/>
    </source>
</evidence>
<organism evidence="2 3">
    <name type="scientific">Daucus carota subsp. sativus</name>
    <name type="common">Carrot</name>
    <dbReference type="NCBI Taxonomy" id="79200"/>
    <lineage>
        <taxon>Eukaryota</taxon>
        <taxon>Viridiplantae</taxon>
        <taxon>Streptophyta</taxon>
        <taxon>Embryophyta</taxon>
        <taxon>Tracheophyta</taxon>
        <taxon>Spermatophyta</taxon>
        <taxon>Magnoliopsida</taxon>
        <taxon>eudicotyledons</taxon>
        <taxon>Gunneridae</taxon>
        <taxon>Pentapetalae</taxon>
        <taxon>asterids</taxon>
        <taxon>campanulids</taxon>
        <taxon>Apiales</taxon>
        <taxon>Apiaceae</taxon>
        <taxon>Apioideae</taxon>
        <taxon>Scandiceae</taxon>
        <taxon>Daucinae</taxon>
        <taxon>Daucus</taxon>
        <taxon>Daucus sect. Daucus</taxon>
    </lineage>
</organism>
<dbReference type="InterPro" id="IPR025398">
    <property type="entry name" value="DUF4371"/>
</dbReference>
<dbReference type="AlphaFoldDB" id="A0AAF0XQU8"/>
<reference evidence="2" key="2">
    <citation type="submission" date="2022-03" db="EMBL/GenBank/DDBJ databases">
        <title>Draft title - Genomic analysis of global carrot germplasm unveils the trajectory of domestication and the origin of high carotenoid orange carrot.</title>
        <authorList>
            <person name="Iorizzo M."/>
            <person name="Ellison S."/>
            <person name="Senalik D."/>
            <person name="Macko-Podgorni A."/>
            <person name="Grzebelus D."/>
            <person name="Bostan H."/>
            <person name="Rolling W."/>
            <person name="Curaba J."/>
            <person name="Simon P."/>
        </authorList>
    </citation>
    <scope>NUCLEOTIDE SEQUENCE</scope>
    <source>
        <tissue evidence="2">Leaf</tissue>
    </source>
</reference>
<feature type="domain" description="DUF4371" evidence="1">
    <location>
        <begin position="6"/>
        <end position="197"/>
    </location>
</feature>
<sequence>MNPKRHIDVLLSQQSEQVKNDYRIQLTSAIDCIRFLLLQGLAFRGHDESKESKNRGNFLELLNFLSCHNEKIESVFKNASDNNKLTAPSIQKDITNACSVLTLKAIILELGEEPFAVLVDEARDVSYKEQMAVALRYVNERGCVLERFIGIVHVSDTTAISLKAAIESIFASLGLSISRLRGQGYDGASNMQGQFNGLKSIIFQGQELLADTHFCRKIIYFWLGCDL</sequence>
<dbReference type="EMBL" id="CP093350">
    <property type="protein sequence ID" value="WOH12566.1"/>
    <property type="molecule type" value="Genomic_DNA"/>
</dbReference>
<dbReference type="PANTHER" id="PTHR45749">
    <property type="match status" value="1"/>
</dbReference>
<proteinExistence type="predicted"/>
<keyword evidence="3" id="KW-1185">Reference proteome</keyword>
<accession>A0AAF0XQU8</accession>
<evidence type="ECO:0000313" key="3">
    <source>
        <dbReference type="Proteomes" id="UP000077755"/>
    </source>
</evidence>
<gene>
    <name evidence="2" type="ORF">DCAR_0832071</name>
</gene>
<protein>
    <recommendedName>
        <fullName evidence="1">DUF4371 domain-containing protein</fullName>
    </recommendedName>
</protein>
<dbReference type="PANTHER" id="PTHR45749:SF36">
    <property type="entry name" value="ZINC FINGER MYM-TYPE PROTEIN 1-LIKE"/>
    <property type="match status" value="1"/>
</dbReference>
<name>A0AAF0XQU8_DAUCS</name>
<evidence type="ECO:0000259" key="1">
    <source>
        <dbReference type="Pfam" id="PF14291"/>
    </source>
</evidence>
<reference evidence="2" key="1">
    <citation type="journal article" date="2016" name="Nat. Genet.">
        <title>A high-quality carrot genome assembly provides new insights into carotenoid accumulation and asterid genome evolution.</title>
        <authorList>
            <person name="Iorizzo M."/>
            <person name="Ellison S."/>
            <person name="Senalik D."/>
            <person name="Zeng P."/>
            <person name="Satapoomin P."/>
            <person name="Huang J."/>
            <person name="Bowman M."/>
            <person name="Iovene M."/>
            <person name="Sanseverino W."/>
            <person name="Cavagnaro P."/>
            <person name="Yildiz M."/>
            <person name="Macko-Podgorni A."/>
            <person name="Moranska E."/>
            <person name="Grzebelus E."/>
            <person name="Grzebelus D."/>
            <person name="Ashrafi H."/>
            <person name="Zheng Z."/>
            <person name="Cheng S."/>
            <person name="Spooner D."/>
            <person name="Van Deynze A."/>
            <person name="Simon P."/>
        </authorList>
    </citation>
    <scope>NUCLEOTIDE SEQUENCE</scope>
    <source>
        <tissue evidence="2">Leaf</tissue>
    </source>
</reference>
<dbReference type="Pfam" id="PF14291">
    <property type="entry name" value="DUF4371"/>
    <property type="match status" value="1"/>
</dbReference>
<dbReference type="Proteomes" id="UP000077755">
    <property type="component" value="Chromosome 8"/>
</dbReference>